<proteinExistence type="predicted"/>
<evidence type="ECO:0000313" key="2">
    <source>
        <dbReference type="EMBL" id="GJJ72140.1"/>
    </source>
</evidence>
<feature type="region of interest" description="Disordered" evidence="1">
    <location>
        <begin position="1"/>
        <end position="20"/>
    </location>
</feature>
<dbReference type="AlphaFoldDB" id="A0A9P3H8T3"/>
<evidence type="ECO:0000313" key="3">
    <source>
        <dbReference type="Proteomes" id="UP000827284"/>
    </source>
</evidence>
<feature type="compositionally biased region" description="Acidic residues" evidence="1">
    <location>
        <begin position="113"/>
        <end position="133"/>
    </location>
</feature>
<sequence length="133" mass="14970">MPRKYPSTPRPPLPNNPEFLVPYDDIHWQAPPPVAIPLPPLLPLPMYPLHIHAFVHYPPQPALPPDNMYPENNLPNQEYDDLGDPNNDLDPYDPEENDGPEGAIKAEGANESQEADEEEDADETEDAVEIDFL</sequence>
<evidence type="ECO:0000256" key="1">
    <source>
        <dbReference type="SAM" id="MobiDB-lite"/>
    </source>
</evidence>
<gene>
    <name evidence="2" type="ORF">EMPS_04497</name>
</gene>
<feature type="compositionally biased region" description="Acidic residues" evidence="1">
    <location>
        <begin position="90"/>
        <end position="99"/>
    </location>
</feature>
<keyword evidence="3" id="KW-1185">Reference proteome</keyword>
<protein>
    <submittedName>
        <fullName evidence="2">Uncharacterized protein</fullName>
    </submittedName>
</protein>
<feature type="region of interest" description="Disordered" evidence="1">
    <location>
        <begin position="57"/>
        <end position="133"/>
    </location>
</feature>
<reference evidence="2" key="1">
    <citation type="submission" date="2021-11" db="EMBL/GenBank/DDBJ databases">
        <authorList>
            <person name="Herlambang A."/>
            <person name="Guo Y."/>
            <person name="Takashima Y."/>
            <person name="Nishizawa T."/>
        </authorList>
    </citation>
    <scope>NUCLEOTIDE SEQUENCE</scope>
    <source>
        <strain evidence="2">E1425</strain>
    </source>
</reference>
<dbReference type="EMBL" id="BQFW01000006">
    <property type="protein sequence ID" value="GJJ72140.1"/>
    <property type="molecule type" value="Genomic_DNA"/>
</dbReference>
<name>A0A9P3H8T3_9FUNG</name>
<dbReference type="Proteomes" id="UP000827284">
    <property type="component" value="Unassembled WGS sequence"/>
</dbReference>
<organism evidence="2 3">
    <name type="scientific">Entomortierella parvispora</name>
    <dbReference type="NCBI Taxonomy" id="205924"/>
    <lineage>
        <taxon>Eukaryota</taxon>
        <taxon>Fungi</taxon>
        <taxon>Fungi incertae sedis</taxon>
        <taxon>Mucoromycota</taxon>
        <taxon>Mortierellomycotina</taxon>
        <taxon>Mortierellomycetes</taxon>
        <taxon>Mortierellales</taxon>
        <taxon>Mortierellaceae</taxon>
        <taxon>Entomortierella</taxon>
    </lineage>
</organism>
<accession>A0A9P3H8T3</accession>
<reference evidence="2" key="2">
    <citation type="journal article" date="2022" name="Microbiol. Resour. Announc.">
        <title>Whole-Genome Sequence of Entomortierella parvispora E1425, a Mucoromycotan Fungus Associated with Burkholderiaceae-Related Endosymbiotic Bacteria.</title>
        <authorList>
            <person name="Herlambang A."/>
            <person name="Guo Y."/>
            <person name="Takashima Y."/>
            <person name="Narisawa K."/>
            <person name="Ohta H."/>
            <person name="Nishizawa T."/>
        </authorList>
    </citation>
    <scope>NUCLEOTIDE SEQUENCE</scope>
    <source>
        <strain evidence="2">E1425</strain>
    </source>
</reference>
<comment type="caution">
    <text evidence="2">The sequence shown here is derived from an EMBL/GenBank/DDBJ whole genome shotgun (WGS) entry which is preliminary data.</text>
</comment>